<reference evidence="2 3" key="1">
    <citation type="journal article" date="2012" name="Appl. Environ. Microbiol.">
        <title>Short-read sequencing for genomic analysis of the brown rot fungus Fibroporia radiculosa.</title>
        <authorList>
            <person name="Tang J.D."/>
            <person name="Perkins A.D."/>
            <person name="Sonstegard T.S."/>
            <person name="Schroeder S.G."/>
            <person name="Burgess S.C."/>
            <person name="Diehl S.V."/>
        </authorList>
    </citation>
    <scope>NUCLEOTIDE SEQUENCE [LARGE SCALE GENOMIC DNA]</scope>
    <source>
        <strain evidence="2 3">TFFH 294</strain>
    </source>
</reference>
<sequence length="338" mass="35754">MSAPPKARVDEDEDLDDLDDVLEQFSAAPTKSRTPVTAPAASSSVTSPPAPYSASKPASAQPQPGLLGLDLSEDFARELTLGMESLMREIAGDAGLDADATKGLGGAGVQTEEEKQQEEAFKAAWEKMLVESMNGALEPDDLLAGAASKGEGRESGGQPGATDAAGETDAFQASIKKAMEKLKESDSNMQTDAQDPIEALMAQLTDGLGDLSGESDEDLQKFLEGMMSQLMSKEVLYEPLKELHTKFPEYLKDSAATLSADDKKRYEAQYALSEQIVAIFDDPAYSDDDPQKSSQVVALVTEMQSHGSPPPDIMGSLPPGLEFGADGSPKLPEGCTIT</sequence>
<evidence type="ECO:0008006" key="4">
    <source>
        <dbReference type="Google" id="ProtNLM"/>
    </source>
</evidence>
<evidence type="ECO:0000313" key="3">
    <source>
        <dbReference type="Proteomes" id="UP000006352"/>
    </source>
</evidence>
<dbReference type="InterPro" id="IPR038322">
    <property type="entry name" value="Pex19_C_sf"/>
</dbReference>
<dbReference type="GO" id="GO:0045046">
    <property type="term" value="P:protein import into peroxisome membrane"/>
    <property type="evidence" value="ECO:0007669"/>
    <property type="project" value="TreeGrafter"/>
</dbReference>
<dbReference type="InterPro" id="IPR006708">
    <property type="entry name" value="Pex19"/>
</dbReference>
<feature type="compositionally biased region" description="Low complexity" evidence="1">
    <location>
        <begin position="34"/>
        <end position="64"/>
    </location>
</feature>
<dbReference type="AlphaFoldDB" id="J4GV41"/>
<keyword evidence="3" id="KW-1185">Reference proteome</keyword>
<feature type="region of interest" description="Disordered" evidence="1">
    <location>
        <begin position="139"/>
        <end position="170"/>
    </location>
</feature>
<dbReference type="GO" id="GO:0033328">
    <property type="term" value="F:peroxisome membrane targeting sequence binding"/>
    <property type="evidence" value="ECO:0007669"/>
    <property type="project" value="TreeGrafter"/>
</dbReference>
<dbReference type="EMBL" id="HE797185">
    <property type="protein sequence ID" value="CCM05295.1"/>
    <property type="molecule type" value="Genomic_DNA"/>
</dbReference>
<dbReference type="Gene3D" id="1.20.120.900">
    <property type="entry name" value="Pex19, mPTS binding domain"/>
    <property type="match status" value="1"/>
</dbReference>
<dbReference type="Pfam" id="PF04614">
    <property type="entry name" value="Pex19"/>
    <property type="match status" value="1"/>
</dbReference>
<feature type="region of interest" description="Disordered" evidence="1">
    <location>
        <begin position="1"/>
        <end position="71"/>
    </location>
</feature>
<dbReference type="RefSeq" id="XP_012184578.1">
    <property type="nucleotide sequence ID" value="XM_012329188.1"/>
</dbReference>
<name>J4GV41_9APHY</name>
<proteinExistence type="predicted"/>
<dbReference type="GO" id="GO:0005778">
    <property type="term" value="C:peroxisomal membrane"/>
    <property type="evidence" value="ECO:0007669"/>
    <property type="project" value="TreeGrafter"/>
</dbReference>
<dbReference type="GeneID" id="24100206"/>
<dbReference type="STRING" id="599839.J4GV41"/>
<feature type="region of interest" description="Disordered" evidence="1">
    <location>
        <begin position="304"/>
        <end position="338"/>
    </location>
</feature>
<accession>J4GV41</accession>
<gene>
    <name evidence="2" type="ORF">FIBRA_07509</name>
</gene>
<organism evidence="2 3">
    <name type="scientific">Fibroporia radiculosa</name>
    <dbReference type="NCBI Taxonomy" id="599839"/>
    <lineage>
        <taxon>Eukaryota</taxon>
        <taxon>Fungi</taxon>
        <taxon>Dikarya</taxon>
        <taxon>Basidiomycota</taxon>
        <taxon>Agaricomycotina</taxon>
        <taxon>Agaricomycetes</taxon>
        <taxon>Polyporales</taxon>
        <taxon>Fibroporiaceae</taxon>
        <taxon>Fibroporia</taxon>
    </lineage>
</organism>
<feature type="region of interest" description="Disordered" evidence="1">
    <location>
        <begin position="97"/>
        <end position="120"/>
    </location>
</feature>
<evidence type="ECO:0000256" key="1">
    <source>
        <dbReference type="SAM" id="MobiDB-lite"/>
    </source>
</evidence>
<protein>
    <recommendedName>
        <fullName evidence="4">Pex19-domain-containing protein</fullName>
    </recommendedName>
</protein>
<dbReference type="InParanoid" id="J4GV41"/>
<dbReference type="HOGENOM" id="CLU_043063_0_0_1"/>
<dbReference type="Proteomes" id="UP000006352">
    <property type="component" value="Unassembled WGS sequence"/>
</dbReference>
<dbReference type="OrthoDB" id="21292at2759"/>
<dbReference type="PANTHER" id="PTHR12774:SF2">
    <property type="entry name" value="PEROXISOMAL BIOGENESIS FACTOR 19"/>
    <property type="match status" value="1"/>
</dbReference>
<dbReference type="PANTHER" id="PTHR12774">
    <property type="entry name" value="PEROXISOMAL BIOGENESIS FACTOR 19"/>
    <property type="match status" value="1"/>
</dbReference>
<evidence type="ECO:0000313" key="2">
    <source>
        <dbReference type="EMBL" id="CCM05295.1"/>
    </source>
</evidence>
<feature type="compositionally biased region" description="Acidic residues" evidence="1">
    <location>
        <begin position="10"/>
        <end position="22"/>
    </location>
</feature>